<dbReference type="SUPFAM" id="SSF48726">
    <property type="entry name" value="Immunoglobulin"/>
    <property type="match status" value="4"/>
</dbReference>
<dbReference type="CDD" id="cd00096">
    <property type="entry name" value="Ig"/>
    <property type="match status" value="2"/>
</dbReference>
<dbReference type="PANTHER" id="PTHR23278:SF32">
    <property type="entry name" value="NEUROMUSCULIN, ISOFORM E"/>
    <property type="match status" value="1"/>
</dbReference>
<evidence type="ECO:0000313" key="8">
    <source>
        <dbReference type="Proteomes" id="UP000299102"/>
    </source>
</evidence>
<feature type="domain" description="Ig-like" evidence="6">
    <location>
        <begin position="304"/>
        <end position="397"/>
    </location>
</feature>
<gene>
    <name evidence="7" type="primary">Cadm1</name>
    <name evidence="7" type="ORF">EVAR_39255_1</name>
</gene>
<dbReference type="InterPro" id="IPR007110">
    <property type="entry name" value="Ig-like_dom"/>
</dbReference>
<feature type="compositionally biased region" description="Basic and acidic residues" evidence="4">
    <location>
        <begin position="756"/>
        <end position="777"/>
    </location>
</feature>
<evidence type="ECO:0000259" key="6">
    <source>
        <dbReference type="PROSITE" id="PS50835"/>
    </source>
</evidence>
<dbReference type="Pfam" id="PF08205">
    <property type="entry name" value="C2-set_2"/>
    <property type="match status" value="1"/>
</dbReference>
<dbReference type="AlphaFoldDB" id="A0A4C1Y250"/>
<dbReference type="Pfam" id="PF13927">
    <property type="entry name" value="Ig_3"/>
    <property type="match status" value="1"/>
</dbReference>
<feature type="region of interest" description="Disordered" evidence="4">
    <location>
        <begin position="744"/>
        <end position="777"/>
    </location>
</feature>
<dbReference type="SMART" id="SM00408">
    <property type="entry name" value="IGc2"/>
    <property type="match status" value="3"/>
</dbReference>
<evidence type="ECO:0000256" key="5">
    <source>
        <dbReference type="SAM" id="Phobius"/>
    </source>
</evidence>
<dbReference type="Proteomes" id="UP000299102">
    <property type="component" value="Unassembled WGS sequence"/>
</dbReference>
<comment type="caution">
    <text evidence="7">The sequence shown here is derived from an EMBL/GenBank/DDBJ whole genome shotgun (WGS) entry which is preliminary data.</text>
</comment>
<dbReference type="SMART" id="SM00409">
    <property type="entry name" value="IG"/>
    <property type="match status" value="4"/>
</dbReference>
<keyword evidence="5" id="KW-1133">Transmembrane helix</keyword>
<dbReference type="InterPro" id="IPR013151">
    <property type="entry name" value="Immunoglobulin_dom"/>
</dbReference>
<feature type="domain" description="Ig-like" evidence="6">
    <location>
        <begin position="44"/>
        <end position="102"/>
    </location>
</feature>
<dbReference type="PANTHER" id="PTHR23278">
    <property type="entry name" value="SIDESTEP PROTEIN"/>
    <property type="match status" value="1"/>
</dbReference>
<dbReference type="OrthoDB" id="6250964at2759"/>
<dbReference type="Gene3D" id="2.60.40.10">
    <property type="entry name" value="Immunoglobulins"/>
    <property type="match status" value="4"/>
</dbReference>
<sequence length="777" mass="85248">MGTRNSRGVTSALSAYWIEVEYLIEREWSDERGSGVDFRNGPPVHWAVVGEFDARTHFVLNESDPGGAHLAISKVSPTDEGLYRCRVDYVDAPTRNYRVNLTVIASPEPPRIYDSEGNEILGSIAGPFREGQQLLLSCQAVGGKPRPDVSWYHGGERLARTKHGSVCQLHLPTLTRNMSGMKLKCQVEMPLLQHQVKEVTLRLYLKPRDIHVVDGGAARAGRDNTFVCSTRGSKPAPNVDWFLDSQNVDSTLTQVEVDRDVTRSILTLRVHREDNGRSLVCRVSNPWFPMNILEDSVVLKVLYPPITQLLLEEPKDQRMLREDSDVDLLCSADAAPQPFNYTFYKEGETMHEDPVAGIIVAGPRLRIRNLRRHHSAHYRCRAENTEGNDLSEPLSLNVLYRPECATGNVVQQLAAAPGGLVRARCAVTAPDAEQAGPLRFYWTYNGTAAKDVLLIPPSNVTATGSASTVIHGLPDEESGDLGWLGCWASNDVGNQRQPCLYRIVPAGLPEPPSNCEITTNDLELRCEPGHDGGLPQRFLLEVMEVRPLSAPARAPPDDLLTLGDQDVSGRGLTEAVYRYSNDAPLFPLDALSPGRYTFLVYSETPRGRSPRPAALHGVPIRREADVDRPEPVQTMTPVQPTSSGDNSVALMVGAALALVLLTLLTTLCVALVVMCRKKGRSRADAEQTVTRRNVGVSMYSGALPPAAVATVVLSGRRSSRALAARWSALLEDAPLAVLALDTRPHADQSESSISESEAHQETELTHNHHDDTETQTD</sequence>
<evidence type="ECO:0000256" key="3">
    <source>
        <dbReference type="ARBA" id="ARBA00023157"/>
    </source>
</evidence>
<feature type="transmembrane region" description="Helical" evidence="5">
    <location>
        <begin position="648"/>
        <end position="673"/>
    </location>
</feature>
<accession>A0A4C1Y250</accession>
<dbReference type="InterPro" id="IPR013783">
    <property type="entry name" value="Ig-like_fold"/>
</dbReference>
<keyword evidence="2 5" id="KW-0472">Membrane</keyword>
<organism evidence="7 8">
    <name type="scientific">Eumeta variegata</name>
    <name type="common">Bagworm moth</name>
    <name type="synonym">Eumeta japonica</name>
    <dbReference type="NCBI Taxonomy" id="151549"/>
    <lineage>
        <taxon>Eukaryota</taxon>
        <taxon>Metazoa</taxon>
        <taxon>Ecdysozoa</taxon>
        <taxon>Arthropoda</taxon>
        <taxon>Hexapoda</taxon>
        <taxon>Insecta</taxon>
        <taxon>Pterygota</taxon>
        <taxon>Neoptera</taxon>
        <taxon>Endopterygota</taxon>
        <taxon>Lepidoptera</taxon>
        <taxon>Glossata</taxon>
        <taxon>Ditrysia</taxon>
        <taxon>Tineoidea</taxon>
        <taxon>Psychidae</taxon>
        <taxon>Oiketicinae</taxon>
        <taxon>Eumeta</taxon>
    </lineage>
</organism>
<keyword evidence="8" id="KW-1185">Reference proteome</keyword>
<feature type="domain" description="Ig-like" evidence="6">
    <location>
        <begin position="110"/>
        <end position="202"/>
    </location>
</feature>
<proteinExistence type="predicted"/>
<protein>
    <submittedName>
        <fullName evidence="7">Cell adhesion molecule 1</fullName>
    </submittedName>
</protein>
<dbReference type="Pfam" id="PF00047">
    <property type="entry name" value="ig"/>
    <property type="match status" value="1"/>
</dbReference>
<dbReference type="EMBL" id="BGZK01001028">
    <property type="protein sequence ID" value="GBP69054.1"/>
    <property type="molecule type" value="Genomic_DNA"/>
</dbReference>
<dbReference type="STRING" id="151549.A0A4C1Y250"/>
<dbReference type="InterPro" id="IPR013162">
    <property type="entry name" value="CD80_C2-set"/>
</dbReference>
<name>A0A4C1Y250_EUMVA</name>
<feature type="domain" description="Ig-like" evidence="6">
    <location>
        <begin position="207"/>
        <end position="300"/>
    </location>
</feature>
<evidence type="ECO:0000256" key="2">
    <source>
        <dbReference type="ARBA" id="ARBA00023136"/>
    </source>
</evidence>
<dbReference type="InterPro" id="IPR036179">
    <property type="entry name" value="Ig-like_dom_sf"/>
</dbReference>
<evidence type="ECO:0000313" key="7">
    <source>
        <dbReference type="EMBL" id="GBP69054.1"/>
    </source>
</evidence>
<evidence type="ECO:0000256" key="4">
    <source>
        <dbReference type="SAM" id="MobiDB-lite"/>
    </source>
</evidence>
<evidence type="ECO:0000256" key="1">
    <source>
        <dbReference type="ARBA" id="ARBA00004167"/>
    </source>
</evidence>
<comment type="subcellular location">
    <subcellularLocation>
        <location evidence="1">Membrane</location>
        <topology evidence="1">Single-pass membrane protein</topology>
    </subcellularLocation>
</comment>
<dbReference type="PROSITE" id="PS50835">
    <property type="entry name" value="IG_LIKE"/>
    <property type="match status" value="4"/>
</dbReference>
<keyword evidence="3" id="KW-1015">Disulfide bond</keyword>
<keyword evidence="5" id="KW-0812">Transmembrane</keyword>
<dbReference type="InterPro" id="IPR003599">
    <property type="entry name" value="Ig_sub"/>
</dbReference>
<reference evidence="7 8" key="1">
    <citation type="journal article" date="2019" name="Commun. Biol.">
        <title>The bagworm genome reveals a unique fibroin gene that provides high tensile strength.</title>
        <authorList>
            <person name="Kono N."/>
            <person name="Nakamura H."/>
            <person name="Ohtoshi R."/>
            <person name="Tomita M."/>
            <person name="Numata K."/>
            <person name="Arakawa K."/>
        </authorList>
    </citation>
    <scope>NUCLEOTIDE SEQUENCE [LARGE SCALE GENOMIC DNA]</scope>
</reference>
<dbReference type="GO" id="GO:0016020">
    <property type="term" value="C:membrane"/>
    <property type="evidence" value="ECO:0007669"/>
    <property type="project" value="UniProtKB-SubCell"/>
</dbReference>
<dbReference type="InterPro" id="IPR003598">
    <property type="entry name" value="Ig_sub2"/>
</dbReference>